<evidence type="ECO:0000313" key="8">
    <source>
        <dbReference type="EMBL" id="MFD2573236.1"/>
    </source>
</evidence>
<dbReference type="InterPro" id="IPR006710">
    <property type="entry name" value="Glyco_hydro_43"/>
</dbReference>
<evidence type="ECO:0000256" key="4">
    <source>
        <dbReference type="ARBA" id="ARBA00023295"/>
    </source>
</evidence>
<feature type="signal peptide" evidence="7">
    <location>
        <begin position="1"/>
        <end position="22"/>
    </location>
</feature>
<evidence type="ECO:0000256" key="6">
    <source>
        <dbReference type="SAM" id="MobiDB-lite"/>
    </source>
</evidence>
<dbReference type="PANTHER" id="PTHR43817:SF1">
    <property type="entry name" value="HYDROLASE, FAMILY 43, PUTATIVE (AFU_ORTHOLOGUE AFUA_3G01660)-RELATED"/>
    <property type="match status" value="1"/>
</dbReference>
<dbReference type="InterPro" id="IPR016828">
    <property type="entry name" value="Alpha-L-arabinofuranosidase"/>
</dbReference>
<dbReference type="Gene3D" id="2.115.10.20">
    <property type="entry name" value="Glycosyl hydrolase domain, family 43"/>
    <property type="match status" value="1"/>
</dbReference>
<comment type="similarity">
    <text evidence="1 5">Belongs to the glycosyl hydrolase 43 family.</text>
</comment>
<feature type="chain" id="PRO_5045694390" evidence="7">
    <location>
        <begin position="23"/>
        <end position="348"/>
    </location>
</feature>
<protein>
    <submittedName>
        <fullName evidence="8">Family 43 glycosylhydrolase</fullName>
    </submittedName>
</protein>
<dbReference type="PANTHER" id="PTHR43817">
    <property type="entry name" value="GLYCOSYL HYDROLASE"/>
    <property type="match status" value="1"/>
</dbReference>
<feature type="region of interest" description="Disordered" evidence="6">
    <location>
        <begin position="324"/>
        <end position="348"/>
    </location>
</feature>
<gene>
    <name evidence="8" type="ORF">ACFSUS_21515</name>
</gene>
<dbReference type="InterPro" id="IPR023296">
    <property type="entry name" value="Glyco_hydro_beta-prop_sf"/>
</dbReference>
<organism evidence="8 9">
    <name type="scientific">Spirosoma soli</name>
    <dbReference type="NCBI Taxonomy" id="1770529"/>
    <lineage>
        <taxon>Bacteria</taxon>
        <taxon>Pseudomonadati</taxon>
        <taxon>Bacteroidota</taxon>
        <taxon>Cytophagia</taxon>
        <taxon>Cytophagales</taxon>
        <taxon>Cytophagaceae</taxon>
        <taxon>Spirosoma</taxon>
    </lineage>
</organism>
<sequence>MRCLRFLLIFVLLIASACPLLAQRTFTNPIKPSGPDPWVLQQGEWYYYTNTTGANVTLWRTRNMADLATAERKTIFVPSTGQPFSRDLWAPEIHYFDNKWYVYVSADSLNNLSHRVWVLENTSPDPMQGEWVMKGKIGDKGDHWAIDMSVMEYKGQLYAAWSGWEGPTNGRQDIFIAKLKNPWTLDGDRVKLSQPDQPWEQHGDVPQEWQRNGEIPKIYVNEGPEFLQHDDKLFIVYSANACWLDYCLGLLTYTGQGDLTDPRSWIKSKNPVFVQAPENGVWAPGHGGFFKSADGKQDWMIYHANPSATDGCGNKRAPHIQPFTWNADGTPNFGKPAPKTPMPIPSEK</sequence>
<dbReference type="Pfam" id="PF04616">
    <property type="entry name" value="Glyco_hydro_43"/>
    <property type="match status" value="1"/>
</dbReference>
<reference evidence="9" key="1">
    <citation type="journal article" date="2019" name="Int. J. Syst. Evol. Microbiol.">
        <title>The Global Catalogue of Microorganisms (GCM) 10K type strain sequencing project: providing services to taxonomists for standard genome sequencing and annotation.</title>
        <authorList>
            <consortium name="The Broad Institute Genomics Platform"/>
            <consortium name="The Broad Institute Genome Sequencing Center for Infectious Disease"/>
            <person name="Wu L."/>
            <person name="Ma J."/>
        </authorList>
    </citation>
    <scope>NUCLEOTIDE SEQUENCE [LARGE SCALE GENOMIC DNA]</scope>
    <source>
        <strain evidence="9">KCTC 42805</strain>
    </source>
</reference>
<dbReference type="Proteomes" id="UP001597469">
    <property type="component" value="Unassembled WGS sequence"/>
</dbReference>
<accession>A0ABW5MA21</accession>
<evidence type="ECO:0000313" key="9">
    <source>
        <dbReference type="Proteomes" id="UP001597469"/>
    </source>
</evidence>
<dbReference type="EMBL" id="JBHULN010000016">
    <property type="protein sequence ID" value="MFD2573236.1"/>
    <property type="molecule type" value="Genomic_DNA"/>
</dbReference>
<keyword evidence="4 5" id="KW-0326">Glycosidase</keyword>
<dbReference type="SUPFAM" id="SSF75005">
    <property type="entry name" value="Arabinanase/levansucrase/invertase"/>
    <property type="match status" value="1"/>
</dbReference>
<keyword evidence="2 7" id="KW-0732">Signal</keyword>
<dbReference type="CDD" id="cd18820">
    <property type="entry name" value="GH43_LbAraf43-like"/>
    <property type="match status" value="1"/>
</dbReference>
<evidence type="ECO:0000256" key="2">
    <source>
        <dbReference type="ARBA" id="ARBA00022729"/>
    </source>
</evidence>
<keyword evidence="9" id="KW-1185">Reference proteome</keyword>
<evidence type="ECO:0000256" key="5">
    <source>
        <dbReference type="RuleBase" id="RU361187"/>
    </source>
</evidence>
<keyword evidence="3 5" id="KW-0378">Hydrolase</keyword>
<proteinExistence type="inferred from homology"/>
<comment type="caution">
    <text evidence="8">The sequence shown here is derived from an EMBL/GenBank/DDBJ whole genome shotgun (WGS) entry which is preliminary data.</text>
</comment>
<dbReference type="PROSITE" id="PS51257">
    <property type="entry name" value="PROKAR_LIPOPROTEIN"/>
    <property type="match status" value="1"/>
</dbReference>
<evidence type="ECO:0000256" key="3">
    <source>
        <dbReference type="ARBA" id="ARBA00022801"/>
    </source>
</evidence>
<feature type="compositionally biased region" description="Pro residues" evidence="6">
    <location>
        <begin position="338"/>
        <end position="348"/>
    </location>
</feature>
<evidence type="ECO:0000256" key="7">
    <source>
        <dbReference type="SAM" id="SignalP"/>
    </source>
</evidence>
<evidence type="ECO:0000256" key="1">
    <source>
        <dbReference type="ARBA" id="ARBA00009865"/>
    </source>
</evidence>
<name>A0ABW5MA21_9BACT</name>
<dbReference type="RefSeq" id="WP_381525833.1">
    <property type="nucleotide sequence ID" value="NZ_JBHULN010000016.1"/>
</dbReference>
<dbReference type="PIRSF" id="PIRSF025414">
    <property type="entry name" value="Alpha-L-arabinofuranosidase"/>
    <property type="match status" value="1"/>
</dbReference>